<feature type="coiled-coil region" evidence="13">
    <location>
        <begin position="201"/>
        <end position="314"/>
    </location>
</feature>
<name>A0AAV7JT87_9METZ</name>
<feature type="compositionally biased region" description="Basic residues" evidence="14">
    <location>
        <begin position="1"/>
        <end position="12"/>
    </location>
</feature>
<evidence type="ECO:0000256" key="6">
    <source>
        <dbReference type="ARBA" id="ARBA00022701"/>
    </source>
</evidence>
<keyword evidence="5" id="KW-0963">Cytoplasm</keyword>
<evidence type="ECO:0000256" key="4">
    <source>
        <dbReference type="ARBA" id="ARBA00021301"/>
    </source>
</evidence>
<evidence type="ECO:0000256" key="9">
    <source>
        <dbReference type="ARBA" id="ARBA00023069"/>
    </source>
</evidence>
<dbReference type="GO" id="GO:0005874">
    <property type="term" value="C:microtubule"/>
    <property type="evidence" value="ECO:0007669"/>
    <property type="project" value="UniProtKB-KW"/>
</dbReference>
<gene>
    <name evidence="16" type="ORF">LOD99_4903</name>
</gene>
<evidence type="ECO:0000313" key="17">
    <source>
        <dbReference type="Proteomes" id="UP001165289"/>
    </source>
</evidence>
<comment type="subcellular location">
    <subcellularLocation>
        <location evidence="1">Cell projection</location>
        <location evidence="1">Cilium</location>
        <location evidence="1">Flagellum</location>
    </subcellularLocation>
    <subcellularLocation>
        <location evidence="2">Cytoplasm</location>
        <location evidence="2">Cytoskeleton</location>
    </subcellularLocation>
</comment>
<protein>
    <recommendedName>
        <fullName evidence="4">Dynein regulatory complex subunit 4</fullName>
    </recommendedName>
    <alternativeName>
        <fullName evidence="12">Growth arrest-specific protein 8</fullName>
    </alternativeName>
</protein>
<keyword evidence="9" id="KW-0969">Cilium</keyword>
<dbReference type="GO" id="GO:0031267">
    <property type="term" value="F:small GTPase binding"/>
    <property type="evidence" value="ECO:0007669"/>
    <property type="project" value="InterPro"/>
</dbReference>
<evidence type="ECO:0000256" key="5">
    <source>
        <dbReference type="ARBA" id="ARBA00022490"/>
    </source>
</evidence>
<evidence type="ECO:0000256" key="1">
    <source>
        <dbReference type="ARBA" id="ARBA00004230"/>
    </source>
</evidence>
<dbReference type="PANTHER" id="PTHR31543">
    <property type="entry name" value="DYNEIN REGULATORY COMPLEX SUBUNIT 4"/>
    <property type="match status" value="1"/>
</dbReference>
<dbReference type="PANTHER" id="PTHR31543:SF0">
    <property type="entry name" value="DYNEIN REGULATORY COMPLEX SUBUNIT 4"/>
    <property type="match status" value="1"/>
</dbReference>
<proteinExistence type="inferred from homology"/>
<dbReference type="GO" id="GO:0008017">
    <property type="term" value="F:microtubule binding"/>
    <property type="evidence" value="ECO:0007669"/>
    <property type="project" value="InterPro"/>
</dbReference>
<evidence type="ECO:0000256" key="2">
    <source>
        <dbReference type="ARBA" id="ARBA00004245"/>
    </source>
</evidence>
<sequence length="482" mass="57108">MPPKKPKKKQPKEKKEKKPVIVDGMPAEQMSPEQLLDYIEKLREEVDREREERNLIQLERDKINTFWDISKQHLDDCNSEIRVKERQIEEGEERHRVEIKVYKQKVKHLLYQHQNNVTELKGDGTAALKAQMGDQKLEEKKLHEQIWNLKSQTREGELSHEEVIRNLKREQDESITKMRKEYEQDVDEIQSKYETKMWRLREELEMRRKNEVHEVEERKNEQIKNLMVNHEKQFSDIKNYYNDITHNNLCLITTLKEKVEEMKKKEERLEKELNEKLAENRRLLDPLQRAKADVAELKRKLQNYEKDKISLNHCKVRLKAQDKELKSLNWEHEVLGQRYDKANTERDGLYNKFTHTIQEVQQKNGLKNLLLEKKLMSLAETLEMKEAQLNEVLSASNLDPNALTAVTRKLEDILDSKNTAIRDLQYELDRVCKAHNDLMRTYEAKLKAFEVPTEELGFKPLESKVVGHTLGKGPAGLVTAPP</sequence>
<evidence type="ECO:0000313" key="16">
    <source>
        <dbReference type="EMBL" id="KAI6651655.1"/>
    </source>
</evidence>
<dbReference type="Proteomes" id="UP001165289">
    <property type="component" value="Unassembled WGS sequence"/>
</dbReference>
<dbReference type="InterPro" id="IPR025593">
    <property type="entry name" value="GAS8_dom"/>
</dbReference>
<evidence type="ECO:0000256" key="12">
    <source>
        <dbReference type="ARBA" id="ARBA00031568"/>
    </source>
</evidence>
<evidence type="ECO:0000259" key="15">
    <source>
        <dbReference type="Pfam" id="PF13851"/>
    </source>
</evidence>
<dbReference type="Pfam" id="PF13851">
    <property type="entry name" value="GAS"/>
    <property type="match status" value="1"/>
</dbReference>
<dbReference type="GO" id="GO:0005794">
    <property type="term" value="C:Golgi apparatus"/>
    <property type="evidence" value="ECO:0007669"/>
    <property type="project" value="TreeGrafter"/>
</dbReference>
<keyword evidence="17" id="KW-1185">Reference proteome</keyword>
<keyword evidence="10" id="KW-0206">Cytoskeleton</keyword>
<dbReference type="EMBL" id="JAKMXF010000302">
    <property type="protein sequence ID" value="KAI6651655.1"/>
    <property type="molecule type" value="Genomic_DNA"/>
</dbReference>
<evidence type="ECO:0000256" key="11">
    <source>
        <dbReference type="ARBA" id="ARBA00023273"/>
    </source>
</evidence>
<feature type="coiled-coil region" evidence="13">
    <location>
        <begin position="39"/>
        <end position="94"/>
    </location>
</feature>
<dbReference type="GO" id="GO:0048870">
    <property type="term" value="P:cell motility"/>
    <property type="evidence" value="ECO:0007669"/>
    <property type="project" value="InterPro"/>
</dbReference>
<evidence type="ECO:0000256" key="10">
    <source>
        <dbReference type="ARBA" id="ARBA00023212"/>
    </source>
</evidence>
<feature type="domain" description="Growth arrest-specific protein 8" evidence="15">
    <location>
        <begin position="225"/>
        <end position="424"/>
    </location>
</feature>
<comment type="caution">
    <text evidence="16">The sequence shown here is derived from an EMBL/GenBank/DDBJ whole genome shotgun (WGS) entry which is preliminary data.</text>
</comment>
<reference evidence="16 17" key="1">
    <citation type="journal article" date="2023" name="BMC Biol.">
        <title>The compact genome of the sponge Oopsacas minuta (Hexactinellida) is lacking key metazoan core genes.</title>
        <authorList>
            <person name="Santini S."/>
            <person name="Schenkelaars Q."/>
            <person name="Jourda C."/>
            <person name="Duchesne M."/>
            <person name="Belahbib H."/>
            <person name="Rocher C."/>
            <person name="Selva M."/>
            <person name="Riesgo A."/>
            <person name="Vervoort M."/>
            <person name="Leys S.P."/>
            <person name="Kodjabachian L."/>
            <person name="Le Bivic A."/>
            <person name="Borchiellini C."/>
            <person name="Claverie J.M."/>
            <person name="Renard E."/>
        </authorList>
    </citation>
    <scope>NUCLEOTIDE SEQUENCE [LARGE SCALE GENOMIC DNA]</scope>
    <source>
        <strain evidence="16">SPO-2</strain>
    </source>
</reference>
<organism evidence="16 17">
    <name type="scientific">Oopsacas minuta</name>
    <dbReference type="NCBI Taxonomy" id="111878"/>
    <lineage>
        <taxon>Eukaryota</taxon>
        <taxon>Metazoa</taxon>
        <taxon>Porifera</taxon>
        <taxon>Hexactinellida</taxon>
        <taxon>Hexasterophora</taxon>
        <taxon>Lyssacinosida</taxon>
        <taxon>Leucopsacidae</taxon>
        <taxon>Oopsacas</taxon>
    </lineage>
</organism>
<keyword evidence="8 13" id="KW-0175">Coiled coil</keyword>
<evidence type="ECO:0000256" key="7">
    <source>
        <dbReference type="ARBA" id="ARBA00022846"/>
    </source>
</evidence>
<accession>A0AAV7JT87</accession>
<dbReference type="GO" id="GO:0031514">
    <property type="term" value="C:motile cilium"/>
    <property type="evidence" value="ECO:0007669"/>
    <property type="project" value="UniProtKB-SubCell"/>
</dbReference>
<evidence type="ECO:0000256" key="13">
    <source>
        <dbReference type="SAM" id="Coils"/>
    </source>
</evidence>
<feature type="region of interest" description="Disordered" evidence="14">
    <location>
        <begin position="1"/>
        <end position="29"/>
    </location>
</feature>
<dbReference type="AlphaFoldDB" id="A0AAV7JT87"/>
<dbReference type="InterPro" id="IPR039308">
    <property type="entry name" value="GAS8"/>
</dbReference>
<keyword evidence="11" id="KW-0966">Cell projection</keyword>
<evidence type="ECO:0000256" key="14">
    <source>
        <dbReference type="SAM" id="MobiDB-lite"/>
    </source>
</evidence>
<keyword evidence="6" id="KW-0493">Microtubule</keyword>
<evidence type="ECO:0000256" key="3">
    <source>
        <dbReference type="ARBA" id="ARBA00009859"/>
    </source>
</evidence>
<evidence type="ECO:0000256" key="8">
    <source>
        <dbReference type="ARBA" id="ARBA00023054"/>
    </source>
</evidence>
<keyword evidence="7" id="KW-0282">Flagellum</keyword>
<comment type="similarity">
    <text evidence="3">Belongs to the DRC4 family.</text>
</comment>